<organism evidence="1 2">
    <name type="scientific">Coccomyxa viridis</name>
    <dbReference type="NCBI Taxonomy" id="1274662"/>
    <lineage>
        <taxon>Eukaryota</taxon>
        <taxon>Viridiplantae</taxon>
        <taxon>Chlorophyta</taxon>
        <taxon>core chlorophytes</taxon>
        <taxon>Trebouxiophyceae</taxon>
        <taxon>Trebouxiophyceae incertae sedis</taxon>
        <taxon>Coccomyxaceae</taxon>
        <taxon>Coccomyxa</taxon>
    </lineage>
</organism>
<sequence>MQRSLGLLNSPLASTSGRCDVYSLSSGHLQCLGRQHLRLPLQSRSPSGQPPKVWASAQNPAYKAQQAWKNVRYEIDHKASQLKQQFMALPPIVALIHSFQALRTRLQPAMDRLTAWKEAADAWWGIRNERYREFIADETRRKWEWQCRHEDEAAFWTSVVNGIIGIFATVLYEAVTPVSVLIAVVPPLWVAWSLHENILKAPIFWALVAMMPLKFPPFHPFKWII</sequence>
<dbReference type="EMBL" id="CAXHTA020000011">
    <property type="protein sequence ID" value="CAL5224775.1"/>
    <property type="molecule type" value="Genomic_DNA"/>
</dbReference>
<evidence type="ECO:0000313" key="2">
    <source>
        <dbReference type="Proteomes" id="UP001497392"/>
    </source>
</evidence>
<comment type="caution">
    <text evidence="1">The sequence shown here is derived from an EMBL/GenBank/DDBJ whole genome shotgun (WGS) entry which is preliminary data.</text>
</comment>
<evidence type="ECO:0000313" key="1">
    <source>
        <dbReference type="EMBL" id="CAL5224775.1"/>
    </source>
</evidence>
<gene>
    <name evidence="1" type="primary">g7515</name>
    <name evidence="1" type="ORF">VP750_LOCUS6434</name>
</gene>
<reference evidence="1 2" key="1">
    <citation type="submission" date="2024-06" db="EMBL/GenBank/DDBJ databases">
        <authorList>
            <person name="Kraege A."/>
            <person name="Thomma B."/>
        </authorList>
    </citation>
    <scope>NUCLEOTIDE SEQUENCE [LARGE SCALE GENOMIC DNA]</scope>
</reference>
<dbReference type="Proteomes" id="UP001497392">
    <property type="component" value="Unassembled WGS sequence"/>
</dbReference>
<name>A0ABP1G240_9CHLO</name>
<accession>A0ABP1G240</accession>
<keyword evidence="2" id="KW-1185">Reference proteome</keyword>
<protein>
    <submittedName>
        <fullName evidence="1">G7515 protein</fullName>
    </submittedName>
</protein>
<proteinExistence type="predicted"/>